<evidence type="ECO:0000256" key="1">
    <source>
        <dbReference type="SAM" id="Phobius"/>
    </source>
</evidence>
<proteinExistence type="predicted"/>
<evidence type="ECO:0000313" key="2">
    <source>
        <dbReference type="EMBL" id="TDU90685.1"/>
    </source>
</evidence>
<protein>
    <submittedName>
        <fullName evidence="2">Uncharacterized protein DUF4229</fullName>
    </submittedName>
</protein>
<reference evidence="2 3" key="1">
    <citation type="submission" date="2019-03" db="EMBL/GenBank/DDBJ databases">
        <title>Genomic Encyclopedia of Type Strains, Phase III (KMG-III): the genomes of soil and plant-associated and newly described type strains.</title>
        <authorList>
            <person name="Whitman W."/>
        </authorList>
    </citation>
    <scope>NUCLEOTIDE SEQUENCE [LARGE SCALE GENOMIC DNA]</scope>
    <source>
        <strain evidence="2 3">VKM Ac-2575</strain>
    </source>
</reference>
<feature type="transmembrane region" description="Helical" evidence="1">
    <location>
        <begin position="12"/>
        <end position="30"/>
    </location>
</feature>
<dbReference type="EMBL" id="SOCE01000001">
    <property type="protein sequence ID" value="TDU90685.1"/>
    <property type="molecule type" value="Genomic_DNA"/>
</dbReference>
<evidence type="ECO:0000313" key="3">
    <source>
        <dbReference type="Proteomes" id="UP000295151"/>
    </source>
</evidence>
<dbReference type="Pfam" id="PF14012">
    <property type="entry name" value="DUF4229"/>
    <property type="match status" value="1"/>
</dbReference>
<name>A0A4R7TEU8_9ACTN</name>
<sequence>MKEFAIYTGLRLVLFAASFGILWVALHSWLGIFPLLLLALIVSSILSIFVLRAARDRLAANIERRAGRIASRIEAARSAEDDD</sequence>
<dbReference type="AlphaFoldDB" id="A0A4R7TEU8"/>
<comment type="caution">
    <text evidence="2">The sequence shown here is derived from an EMBL/GenBank/DDBJ whole genome shotgun (WGS) entry which is preliminary data.</text>
</comment>
<keyword evidence="1" id="KW-0812">Transmembrane</keyword>
<keyword evidence="1" id="KW-0472">Membrane</keyword>
<organism evidence="2 3">
    <name type="scientific">Kribbella voronezhensis</name>
    <dbReference type="NCBI Taxonomy" id="2512212"/>
    <lineage>
        <taxon>Bacteria</taxon>
        <taxon>Bacillati</taxon>
        <taxon>Actinomycetota</taxon>
        <taxon>Actinomycetes</taxon>
        <taxon>Propionibacteriales</taxon>
        <taxon>Kribbellaceae</taxon>
        <taxon>Kribbella</taxon>
    </lineage>
</organism>
<keyword evidence="1" id="KW-1133">Transmembrane helix</keyword>
<dbReference type="RefSeq" id="WP_133980568.1">
    <property type="nucleotide sequence ID" value="NZ_SOCE01000001.1"/>
</dbReference>
<dbReference type="Proteomes" id="UP000295151">
    <property type="component" value="Unassembled WGS sequence"/>
</dbReference>
<accession>A0A4R7TEU8</accession>
<keyword evidence="3" id="KW-1185">Reference proteome</keyword>
<dbReference type="InterPro" id="IPR025323">
    <property type="entry name" value="DUF4229"/>
</dbReference>
<gene>
    <name evidence="2" type="ORF">EV138_4279</name>
</gene>
<feature type="transmembrane region" description="Helical" evidence="1">
    <location>
        <begin position="36"/>
        <end position="54"/>
    </location>
</feature>